<feature type="domain" description="AB hydrolase-1" evidence="1">
    <location>
        <begin position="20"/>
        <end position="113"/>
    </location>
</feature>
<reference evidence="2 3" key="1">
    <citation type="submission" date="2017-10" db="EMBL/GenBank/DDBJ databases">
        <title>The draft genome sequence of Lewinella nigricans NBRC 102662.</title>
        <authorList>
            <person name="Wang K."/>
        </authorList>
    </citation>
    <scope>NUCLEOTIDE SEQUENCE [LARGE SCALE GENOMIC DNA]</scope>
    <source>
        <strain evidence="2 3">NBRC 102662</strain>
    </source>
</reference>
<accession>A0A2D0NHQ9</accession>
<dbReference type="InterPro" id="IPR000073">
    <property type="entry name" value="AB_hydrolase_1"/>
</dbReference>
<evidence type="ECO:0000313" key="3">
    <source>
        <dbReference type="Proteomes" id="UP000223913"/>
    </source>
</evidence>
<dbReference type="Proteomes" id="UP000223913">
    <property type="component" value="Unassembled WGS sequence"/>
</dbReference>
<dbReference type="InterPro" id="IPR029058">
    <property type="entry name" value="AB_hydrolase_fold"/>
</dbReference>
<dbReference type="PANTHER" id="PTHR43798">
    <property type="entry name" value="MONOACYLGLYCEROL LIPASE"/>
    <property type="match status" value="1"/>
</dbReference>
<dbReference type="InterPro" id="IPR000639">
    <property type="entry name" value="Epox_hydrolase-like"/>
</dbReference>
<gene>
    <name evidence="2" type="ORF">CRP01_03235</name>
</gene>
<dbReference type="Gene3D" id="3.40.50.1820">
    <property type="entry name" value="alpha/beta hydrolase"/>
    <property type="match status" value="1"/>
</dbReference>
<evidence type="ECO:0000259" key="1">
    <source>
        <dbReference type="Pfam" id="PF00561"/>
    </source>
</evidence>
<dbReference type="OrthoDB" id="252464at2"/>
<name>A0A2D0NHQ9_FLAN2</name>
<dbReference type="Pfam" id="PF00561">
    <property type="entry name" value="Abhydrolase_1"/>
    <property type="match status" value="1"/>
</dbReference>
<keyword evidence="2" id="KW-0378">Hydrolase</keyword>
<dbReference type="InterPro" id="IPR050266">
    <property type="entry name" value="AB_hydrolase_sf"/>
</dbReference>
<protein>
    <submittedName>
        <fullName evidence="2">Alpha/beta hydrolase</fullName>
    </submittedName>
</protein>
<dbReference type="GO" id="GO:0016787">
    <property type="term" value="F:hydrolase activity"/>
    <property type="evidence" value="ECO:0007669"/>
    <property type="project" value="UniProtKB-KW"/>
</dbReference>
<dbReference type="PRINTS" id="PR00412">
    <property type="entry name" value="EPOXHYDRLASE"/>
</dbReference>
<dbReference type="PRINTS" id="PR00111">
    <property type="entry name" value="ABHYDROLASE"/>
</dbReference>
<dbReference type="SUPFAM" id="SSF53474">
    <property type="entry name" value="alpha/beta-Hydrolases"/>
    <property type="match status" value="1"/>
</dbReference>
<organism evidence="2 3">
    <name type="scientific">Flavilitoribacter nigricans (strain ATCC 23147 / DSM 23189 / NBRC 102662 / NCIMB 1420 / SS-2)</name>
    <name type="common">Lewinella nigricans</name>
    <dbReference type="NCBI Taxonomy" id="1122177"/>
    <lineage>
        <taxon>Bacteria</taxon>
        <taxon>Pseudomonadati</taxon>
        <taxon>Bacteroidota</taxon>
        <taxon>Saprospiria</taxon>
        <taxon>Saprospirales</taxon>
        <taxon>Lewinellaceae</taxon>
        <taxon>Flavilitoribacter</taxon>
    </lineage>
</organism>
<dbReference type="RefSeq" id="WP_099148561.1">
    <property type="nucleotide sequence ID" value="NZ_PDUD01000003.1"/>
</dbReference>
<comment type="caution">
    <text evidence="2">The sequence shown here is derived from an EMBL/GenBank/DDBJ whole genome shotgun (WGS) entry which is preliminary data.</text>
</comment>
<keyword evidence="3" id="KW-1185">Reference proteome</keyword>
<dbReference type="EMBL" id="PDUD01000003">
    <property type="protein sequence ID" value="PHN08042.1"/>
    <property type="molecule type" value="Genomic_DNA"/>
</dbReference>
<proteinExistence type="predicted"/>
<sequence>MKHTTYQGHRISYNAKGKGPAVVFLHGFCEDSRIWDDFKQDLLEEKYRVIVIDLPGFGSSDVIEDISIAGMADAVLTVLDALKLNEVVMIGHSMGGYVSLAFAEKYPERLLGLGMFHSQAMADSEEKKANRQKSIDFINRQGSALYVKQTIPGLFAPNFINSNTFLIEKLSFRASQYAPQGITAALAAMKNRPDRSPVLSGLQCPVLFIIGKLDGAISWENSMAQTHLPARADIHILEKVGHMGMFEATKQTQSIVRQFVQFCQNG</sequence>
<dbReference type="AlphaFoldDB" id="A0A2D0NHQ9"/>
<evidence type="ECO:0000313" key="2">
    <source>
        <dbReference type="EMBL" id="PHN08042.1"/>
    </source>
</evidence>